<protein>
    <submittedName>
        <fullName evidence="2">Uncharacterized protein</fullName>
    </submittedName>
</protein>
<reference evidence="2 3" key="1">
    <citation type="submission" date="2014-11" db="EMBL/GenBank/DDBJ databases">
        <authorList>
            <person name="Zhu J."/>
            <person name="Qi W."/>
            <person name="Song R."/>
        </authorList>
    </citation>
    <scope>NUCLEOTIDE SEQUENCE [LARGE SCALE GENOMIC DNA]</scope>
</reference>
<dbReference type="AlphaFoldDB" id="A0A0G4F4N7"/>
<gene>
    <name evidence="2" type="ORF">Vbra_8773</name>
</gene>
<evidence type="ECO:0000313" key="2">
    <source>
        <dbReference type="EMBL" id="CEM06781.1"/>
    </source>
</evidence>
<dbReference type="VEuPathDB" id="CryptoDB:Vbra_8773"/>
<dbReference type="EMBL" id="CDMY01000370">
    <property type="protein sequence ID" value="CEM06781.1"/>
    <property type="molecule type" value="Genomic_DNA"/>
</dbReference>
<accession>A0A0G4F4N7</accession>
<feature type="coiled-coil region" evidence="1">
    <location>
        <begin position="110"/>
        <end position="137"/>
    </location>
</feature>
<dbReference type="InParanoid" id="A0A0G4F4N7"/>
<evidence type="ECO:0000313" key="3">
    <source>
        <dbReference type="Proteomes" id="UP000041254"/>
    </source>
</evidence>
<proteinExistence type="predicted"/>
<sequence length="200" mass="22013">MGAAEGRLVADGESIEAKRDHVEGVLLSVKERLQLSPYFVDQALLHIKTFRSRGMLDKFEKLLMDMVGDDNAPAELSEDERLARVHRFWSKACFRCAQITKGVSPAAGGASDEGEEISTFERRKEELQRSVVSVLDELDLPRASDIVFSQVEDSIDSMEAIDRTEGALAALRERAAEDGSEMNRAVALTLFLAAVAGRDV</sequence>
<dbReference type="Proteomes" id="UP000041254">
    <property type="component" value="Unassembled WGS sequence"/>
</dbReference>
<organism evidence="2 3">
    <name type="scientific">Vitrella brassicaformis (strain CCMP3155)</name>
    <dbReference type="NCBI Taxonomy" id="1169540"/>
    <lineage>
        <taxon>Eukaryota</taxon>
        <taxon>Sar</taxon>
        <taxon>Alveolata</taxon>
        <taxon>Colpodellida</taxon>
        <taxon>Vitrellaceae</taxon>
        <taxon>Vitrella</taxon>
    </lineage>
</organism>
<evidence type="ECO:0000256" key="1">
    <source>
        <dbReference type="SAM" id="Coils"/>
    </source>
</evidence>
<keyword evidence="3" id="KW-1185">Reference proteome</keyword>
<keyword evidence="1" id="KW-0175">Coiled coil</keyword>
<name>A0A0G4F4N7_VITBC</name>